<protein>
    <submittedName>
        <fullName evidence="8">PTS glucose transporter subunit IIA</fullName>
    </submittedName>
</protein>
<proteinExistence type="predicted"/>
<evidence type="ECO:0000256" key="5">
    <source>
        <dbReference type="ARBA" id="ARBA00022683"/>
    </source>
</evidence>
<evidence type="ECO:0000256" key="2">
    <source>
        <dbReference type="ARBA" id="ARBA00022448"/>
    </source>
</evidence>
<keyword evidence="5" id="KW-0598">Phosphotransferase system</keyword>
<dbReference type="NCBIfam" id="TIGR00830">
    <property type="entry name" value="PTBA"/>
    <property type="match status" value="1"/>
</dbReference>
<evidence type="ECO:0000259" key="7">
    <source>
        <dbReference type="PROSITE" id="PS51093"/>
    </source>
</evidence>
<comment type="subcellular location">
    <subcellularLocation>
        <location evidence="1">Cytoplasm</location>
    </subcellularLocation>
</comment>
<gene>
    <name evidence="8" type="ORF">OW255_15890</name>
</gene>
<dbReference type="PROSITE" id="PS51093">
    <property type="entry name" value="PTS_EIIA_TYPE_1"/>
    <property type="match status" value="1"/>
</dbReference>
<evidence type="ECO:0000256" key="3">
    <source>
        <dbReference type="ARBA" id="ARBA00022597"/>
    </source>
</evidence>
<accession>A0ABY7A9R5</accession>
<name>A0ABY7A9R5_9FIRM</name>
<sequence>MFDSWKKLFIGDEKERDKVLAPVEGKVVPLSEVNDPAFSQEILGKGVAIIPERGRIVAPFDGVVSVMFETKHAVSVTSEHGTEVIIHVGLDTVRLKGSYYTSFKNQGDHVKQGDLLLEFDRKAIKEAGYDLITPVIVCNPSCYPDMVCHSGRQVNELEPIIDL</sequence>
<dbReference type="PANTHER" id="PTHR45008">
    <property type="entry name" value="PTS SYSTEM GLUCOSE-SPECIFIC EIIA COMPONENT"/>
    <property type="match status" value="1"/>
</dbReference>
<keyword evidence="6" id="KW-0418">Kinase</keyword>
<dbReference type="InterPro" id="IPR011055">
    <property type="entry name" value="Dup_hybrid_motif"/>
</dbReference>
<dbReference type="PANTHER" id="PTHR45008:SF1">
    <property type="entry name" value="PTS SYSTEM GLUCOSE-SPECIFIC EIIA COMPONENT"/>
    <property type="match status" value="1"/>
</dbReference>
<evidence type="ECO:0000256" key="1">
    <source>
        <dbReference type="ARBA" id="ARBA00004496"/>
    </source>
</evidence>
<dbReference type="EMBL" id="CP113524">
    <property type="protein sequence ID" value="WAJ23033.1"/>
    <property type="molecule type" value="Genomic_DNA"/>
</dbReference>
<dbReference type="InterPro" id="IPR050890">
    <property type="entry name" value="PTS_EIIA_component"/>
</dbReference>
<dbReference type="RefSeq" id="WP_268114633.1">
    <property type="nucleotide sequence ID" value="NZ_CP113524.1"/>
</dbReference>
<keyword evidence="9" id="KW-1185">Reference proteome</keyword>
<dbReference type="InterPro" id="IPR001127">
    <property type="entry name" value="PTS_EIIA_1_perm"/>
</dbReference>
<dbReference type="Pfam" id="PF00358">
    <property type="entry name" value="PTS_EIIA_1"/>
    <property type="match status" value="1"/>
</dbReference>
<dbReference type="PROSITE" id="PS00371">
    <property type="entry name" value="PTS_EIIA_TYPE_1_HIS"/>
    <property type="match status" value="1"/>
</dbReference>
<evidence type="ECO:0000256" key="6">
    <source>
        <dbReference type="ARBA" id="ARBA00022777"/>
    </source>
</evidence>
<reference evidence="8" key="1">
    <citation type="submission" date="2022-11" db="EMBL/GenBank/DDBJ databases">
        <title>Lacrimispora xylanolytica sy1, complete genome.</title>
        <authorList>
            <person name="Choi S."/>
        </authorList>
    </citation>
    <scope>NUCLEOTIDE SEQUENCE</scope>
    <source>
        <strain evidence="8">Sy1</strain>
    </source>
</reference>
<keyword evidence="3 8" id="KW-0762">Sugar transport</keyword>
<organism evidence="8 9">
    <name type="scientific">Lacrimispora xylanolytica</name>
    <dbReference type="NCBI Taxonomy" id="29375"/>
    <lineage>
        <taxon>Bacteria</taxon>
        <taxon>Bacillati</taxon>
        <taxon>Bacillota</taxon>
        <taxon>Clostridia</taxon>
        <taxon>Lachnospirales</taxon>
        <taxon>Lachnospiraceae</taxon>
        <taxon>Lacrimispora</taxon>
    </lineage>
</organism>
<dbReference type="Proteomes" id="UP001163115">
    <property type="component" value="Chromosome"/>
</dbReference>
<feature type="domain" description="PTS EIIA type-1" evidence="7">
    <location>
        <begin position="35"/>
        <end position="139"/>
    </location>
</feature>
<evidence type="ECO:0000256" key="4">
    <source>
        <dbReference type="ARBA" id="ARBA00022679"/>
    </source>
</evidence>
<dbReference type="Gene3D" id="2.70.70.10">
    <property type="entry name" value="Glucose Permease (Domain IIA)"/>
    <property type="match status" value="1"/>
</dbReference>
<dbReference type="SUPFAM" id="SSF51261">
    <property type="entry name" value="Duplicated hybrid motif"/>
    <property type="match status" value="1"/>
</dbReference>
<keyword evidence="4" id="KW-0808">Transferase</keyword>
<evidence type="ECO:0000313" key="9">
    <source>
        <dbReference type="Proteomes" id="UP001163115"/>
    </source>
</evidence>
<evidence type="ECO:0000313" key="8">
    <source>
        <dbReference type="EMBL" id="WAJ23033.1"/>
    </source>
</evidence>
<keyword evidence="2" id="KW-0813">Transport</keyword>